<keyword evidence="2" id="KW-1185">Reference proteome</keyword>
<proteinExistence type="predicted"/>
<protein>
    <submittedName>
        <fullName evidence="1">N-acetyltransferase</fullName>
    </submittedName>
</protein>
<sequence length="93" mass="11059">MEIKDNELLRQFEIITNSGLVAIEYSIQERKLFLTKFCSNNNEDEELHNEFIKSVLEIALERKLKVVPTHSKFVSFFRKNRKYQEMLPPGIKL</sequence>
<accession>A0ABT0TE57</accession>
<dbReference type="Gene3D" id="3.40.630.30">
    <property type="match status" value="1"/>
</dbReference>
<gene>
    <name evidence="1" type="ORF">NAT47_02375</name>
</gene>
<organism evidence="1 2">
    <name type="scientific">Flavobacterium fragile</name>
    <dbReference type="NCBI Taxonomy" id="2949085"/>
    <lineage>
        <taxon>Bacteria</taxon>
        <taxon>Pseudomonadati</taxon>
        <taxon>Bacteroidota</taxon>
        <taxon>Flavobacteriia</taxon>
        <taxon>Flavobacteriales</taxon>
        <taxon>Flavobacteriaceae</taxon>
        <taxon>Flavobacterium</taxon>
    </lineage>
</organism>
<name>A0ABT0TE57_9FLAO</name>
<dbReference type="EMBL" id="JAMLJN010000001">
    <property type="protein sequence ID" value="MCL9769250.1"/>
    <property type="molecule type" value="Genomic_DNA"/>
</dbReference>
<dbReference type="Proteomes" id="UP001203342">
    <property type="component" value="Unassembled WGS sequence"/>
</dbReference>
<comment type="caution">
    <text evidence="1">The sequence shown here is derived from an EMBL/GenBank/DDBJ whole genome shotgun (WGS) entry which is preliminary data.</text>
</comment>
<evidence type="ECO:0000313" key="1">
    <source>
        <dbReference type="EMBL" id="MCL9769250.1"/>
    </source>
</evidence>
<reference evidence="1 2" key="1">
    <citation type="submission" date="2022-05" db="EMBL/GenBank/DDBJ databases">
        <title>Flavobacterium sp., isolated from activated sludge.</title>
        <authorList>
            <person name="Ran Q."/>
        </authorList>
    </citation>
    <scope>NUCLEOTIDE SEQUENCE [LARGE SCALE GENOMIC DNA]</scope>
    <source>
        <strain evidence="1 2">HXWNR69</strain>
    </source>
</reference>
<dbReference type="RefSeq" id="WP_250579887.1">
    <property type="nucleotide sequence ID" value="NZ_JAMLJN010000001.1"/>
</dbReference>
<evidence type="ECO:0000313" key="2">
    <source>
        <dbReference type="Proteomes" id="UP001203342"/>
    </source>
</evidence>